<dbReference type="NCBIfam" id="TIGR00449">
    <property type="entry name" value="tgt_general"/>
    <property type="match status" value="1"/>
</dbReference>
<dbReference type="Gene3D" id="3.20.20.105">
    <property type="entry name" value="Queuine tRNA-ribosyltransferase-like"/>
    <property type="match status" value="1"/>
</dbReference>
<feature type="binding site" evidence="6">
    <location>
        <position position="277"/>
    </location>
    <ligand>
        <name>Zn(2+)</name>
        <dbReference type="ChEBI" id="CHEBI:29105"/>
    </ligand>
</feature>
<dbReference type="HOGENOM" id="CLU_030083_0_0_2"/>
<proteinExistence type="inferred from homology"/>
<feature type="binding site" evidence="6">
    <location>
        <position position="120"/>
    </location>
    <ligand>
        <name>substrate</name>
    </ligand>
</feature>
<dbReference type="Pfam" id="PF01702">
    <property type="entry name" value="TGT"/>
    <property type="match status" value="1"/>
</dbReference>
<keyword evidence="3 6" id="KW-0819">tRNA processing</keyword>
<evidence type="ECO:0000259" key="7">
    <source>
        <dbReference type="Pfam" id="PF01702"/>
    </source>
</evidence>
<dbReference type="SUPFAM" id="SSF51713">
    <property type="entry name" value="tRNA-guanine transglycosylase"/>
    <property type="match status" value="1"/>
</dbReference>
<dbReference type="AlphaFoldDB" id="I3TD68"/>
<dbReference type="InterPro" id="IPR036511">
    <property type="entry name" value="TGT-like_sf"/>
</dbReference>
<dbReference type="OrthoDB" id="6871at2157"/>
<evidence type="ECO:0000256" key="2">
    <source>
        <dbReference type="ARBA" id="ARBA00022679"/>
    </source>
</evidence>
<keyword evidence="1 6" id="KW-0328">Glycosyltransferase</keyword>
<dbReference type="EC" id="2.4.2.48" evidence="6"/>
<dbReference type="GO" id="GO:0002099">
    <property type="term" value="P:tRNA wobble guanine modification"/>
    <property type="evidence" value="ECO:0007669"/>
    <property type="project" value="TreeGrafter"/>
</dbReference>
<organism evidence="8 9">
    <name type="scientific">Thermogladius calderae (strain DSM 22663 / VKM B-2946 / 1633)</name>
    <dbReference type="NCBI Taxonomy" id="1184251"/>
    <lineage>
        <taxon>Archaea</taxon>
        <taxon>Thermoproteota</taxon>
        <taxon>Thermoprotei</taxon>
        <taxon>Desulfurococcales</taxon>
        <taxon>Desulfurococcaceae</taxon>
        <taxon>Thermogladius</taxon>
    </lineage>
</organism>
<keyword evidence="4 6" id="KW-0479">Metal-binding</keyword>
<comment type="catalytic activity">
    <reaction evidence="6">
        <text>guanosine(15) in tRNA + 7-cyano-7-carbaguanine = 7-cyano-7-carbaguanosine(15) in tRNA + guanine</text>
        <dbReference type="Rhea" id="RHEA:43164"/>
        <dbReference type="Rhea" id="RHEA-COMP:10371"/>
        <dbReference type="Rhea" id="RHEA-COMP:10372"/>
        <dbReference type="ChEBI" id="CHEBI:16235"/>
        <dbReference type="ChEBI" id="CHEBI:45075"/>
        <dbReference type="ChEBI" id="CHEBI:74269"/>
        <dbReference type="ChEBI" id="CHEBI:82850"/>
        <dbReference type="EC" id="2.4.2.48"/>
    </reaction>
</comment>
<dbReference type="STRING" id="1184251.TCELL_0281"/>
<comment type="similarity">
    <text evidence="6">Belongs to the archaeosine tRNA-ribosyltransferase family.</text>
</comment>
<sequence>MEYFDVREYDLAGRIGRLRTRRGTIETPYIFPVVDPVRQDVDLDTILGIGFNAIITNAYLFYKRNKGVVKDIHEELKWSNTIMTDSGGYQVLVYGDVEIDNPTIVSYQKGIGSDIAVILDVPTGTKMTWSEAYSAVEETWRRALQALPLIMDSDQLWALPIQGSPYPDLLKKSAVRAWRTPYHIFAFGSPTVLLEKYDYSPLLEYVGLAKRVLPPGKPIHVFGVGHPMIIPFLVALGADLFDSASYILYAREGRYMLPGGTKRVEELTYLPCNCPVCSRYTPKDLLELPSEERTRLIALHNLYTLKKELNTVKESIREGRLWELLEERSKTHPSLRRAFEVVKRHADVLLKFNPVSKPDAPALLILDEDSYYNPRIRVVESKSLQLVEKVLVSDSIVLLVAAGKDFGSLREYSLKRWGRDKVFIVHPVLGLFPIQLANTYPYFQHEEGVLDGLGNKVLEEVSAKVLELVKGKKIARVEIGVLENSSNVELRLARLIEGLLKGSGVEVQINVLALGEAGAAH</sequence>
<dbReference type="InParanoid" id="I3TD68"/>
<dbReference type="HAMAP" id="MF_01634">
    <property type="entry name" value="TgtA_arch"/>
    <property type="match status" value="1"/>
</dbReference>
<evidence type="ECO:0000256" key="1">
    <source>
        <dbReference type="ARBA" id="ARBA00022676"/>
    </source>
</evidence>
<dbReference type="InterPro" id="IPR002616">
    <property type="entry name" value="tRNA_ribo_trans-like"/>
</dbReference>
<evidence type="ECO:0000256" key="6">
    <source>
        <dbReference type="HAMAP-Rule" id="MF_01634"/>
    </source>
</evidence>
<protein>
    <recommendedName>
        <fullName evidence="6">tRNA-guanine(15) transglycosylase</fullName>
        <ecNumber evidence="6">2.4.2.48</ecNumber>
    </recommendedName>
    <alternativeName>
        <fullName evidence="6">7-cyano-7-deazaguanine tRNA-ribosyltransferase</fullName>
    </alternativeName>
    <alternativeName>
        <fullName evidence="6">Archaeal tRNA-guanine transglycosylase</fullName>
    </alternativeName>
</protein>
<comment type="function">
    <text evidence="6">Exchanges the guanine residue with 7-cyano-7-deazaguanine (preQ0) at position 15 in the dihydrouridine loop (D-loop) of archaeal tRNAs.</text>
</comment>
<evidence type="ECO:0000256" key="5">
    <source>
        <dbReference type="ARBA" id="ARBA00022833"/>
    </source>
</evidence>
<dbReference type="GO" id="GO:0008270">
    <property type="term" value="F:zinc ion binding"/>
    <property type="evidence" value="ECO:0007669"/>
    <property type="project" value="UniProtKB-UniRule"/>
</dbReference>
<gene>
    <name evidence="6" type="primary">tgtA</name>
    <name evidence="8" type="ordered locus">TCELL_0281</name>
</gene>
<dbReference type="PANTHER" id="PTHR46499">
    <property type="entry name" value="QUEUINE TRNA-RIBOSYLTRANSFERASE"/>
    <property type="match status" value="1"/>
</dbReference>
<dbReference type="GO" id="GO:0016763">
    <property type="term" value="F:pentosyltransferase activity"/>
    <property type="evidence" value="ECO:0007669"/>
    <property type="project" value="UniProtKB-UniRule"/>
</dbReference>
<accession>I3TD68</accession>
<comment type="pathway">
    <text evidence="6">tRNA modification; archaeosine-tRNA biosynthesis.</text>
</comment>
<comment type="caution">
    <text evidence="6">Lacks conserved residue(s) required for the propagation of feature annotation.</text>
</comment>
<feature type="domain" description="tRNA-guanine(15) transglycosylase-like" evidence="7">
    <location>
        <begin position="13"/>
        <end position="333"/>
    </location>
</feature>
<feature type="active site" description="Nucleophile" evidence="6">
    <location>
        <position position="85"/>
    </location>
</feature>
<dbReference type="RefSeq" id="WP_014736956.1">
    <property type="nucleotide sequence ID" value="NC_017954.1"/>
</dbReference>
<evidence type="ECO:0000313" key="8">
    <source>
        <dbReference type="EMBL" id="AFK50706.1"/>
    </source>
</evidence>
<dbReference type="NCBIfam" id="TIGR00432">
    <property type="entry name" value="arcsn_tRNA_tgt"/>
    <property type="match status" value="1"/>
</dbReference>
<keyword evidence="5 6" id="KW-0862">Zinc</keyword>
<dbReference type="UniPathway" id="UPA00393"/>
<dbReference type="EMBL" id="CP003531">
    <property type="protein sequence ID" value="AFK50706.1"/>
    <property type="molecule type" value="Genomic_DNA"/>
</dbReference>
<name>I3TD68_THEC1</name>
<dbReference type="Proteomes" id="UP000005270">
    <property type="component" value="Chromosome"/>
</dbReference>
<keyword evidence="2 6" id="KW-0808">Transferase</keyword>
<dbReference type="eggNOG" id="arCOG00989">
    <property type="taxonomic scope" value="Archaea"/>
</dbReference>
<dbReference type="GeneID" id="13012565"/>
<dbReference type="FunCoup" id="I3TD68">
    <property type="interactions" value="120"/>
</dbReference>
<feature type="binding site" evidence="6">
    <location>
        <position position="272"/>
    </location>
    <ligand>
        <name>Zn(2+)</name>
        <dbReference type="ChEBI" id="CHEBI:29105"/>
    </ligand>
</feature>
<evidence type="ECO:0000256" key="3">
    <source>
        <dbReference type="ARBA" id="ARBA00022694"/>
    </source>
</evidence>
<dbReference type="GO" id="GO:0005737">
    <property type="term" value="C:cytoplasm"/>
    <property type="evidence" value="ECO:0007669"/>
    <property type="project" value="TreeGrafter"/>
</dbReference>
<dbReference type="KEGG" id="thg:TCELL_0281"/>
<keyword evidence="9" id="KW-1185">Reference proteome</keyword>
<evidence type="ECO:0000313" key="9">
    <source>
        <dbReference type="Proteomes" id="UP000005270"/>
    </source>
</evidence>
<comment type="cofactor">
    <cofactor evidence="6">
        <name>Zn(2+)</name>
        <dbReference type="ChEBI" id="CHEBI:29105"/>
    </cofactor>
    <text evidence="6">Binds 1 zinc ion per subunit.</text>
</comment>
<evidence type="ECO:0000256" key="4">
    <source>
        <dbReference type="ARBA" id="ARBA00022723"/>
    </source>
</evidence>
<feature type="binding site" evidence="6">
    <location>
        <position position="274"/>
    </location>
    <ligand>
        <name>Zn(2+)</name>
        <dbReference type="ChEBI" id="CHEBI:29105"/>
    </ligand>
</feature>
<dbReference type="InterPro" id="IPR004804">
    <property type="entry name" value="TgtA"/>
</dbReference>
<dbReference type="PANTHER" id="PTHR46499:SF1">
    <property type="entry name" value="QUEUINE TRNA-RIBOSYLTRANSFERASE"/>
    <property type="match status" value="1"/>
</dbReference>
<dbReference type="InterPro" id="IPR050076">
    <property type="entry name" value="ArchSynthase1/Queuine_TRR"/>
</dbReference>
<reference evidence="8 9" key="1">
    <citation type="journal article" date="2012" name="J. Bacteriol.">
        <title>Complete genome sequence of the hyperthermophilic cellulolytic Crenarchaeon 'Thermogladius cellulolyticus' 1633.</title>
        <authorList>
            <person name="Mardanov A.V."/>
            <person name="Kochetkova T.V."/>
            <person name="Beletsky A.V."/>
            <person name="Bonch-Osmolovskaya E.A."/>
            <person name="Ravin N.V."/>
            <person name="Skryabin K.G."/>
        </authorList>
    </citation>
    <scope>NUCLEOTIDE SEQUENCE [LARGE SCALE GENOMIC DNA]</scope>
    <source>
        <strain evidence="9">DSM 22663 / VKM B-2946 / 1633</strain>
    </source>
</reference>